<evidence type="ECO:0000259" key="14">
    <source>
        <dbReference type="PROSITE" id="PS50305"/>
    </source>
</evidence>
<comment type="cofactor">
    <cofactor evidence="11">
        <name>Zn(2+)</name>
        <dbReference type="ChEBI" id="CHEBI:29105"/>
    </cofactor>
    <text evidence="11">Binds 1 zinc ion per subunit.</text>
</comment>
<evidence type="ECO:0000256" key="4">
    <source>
        <dbReference type="ARBA" id="ARBA00022833"/>
    </source>
</evidence>
<evidence type="ECO:0000256" key="2">
    <source>
        <dbReference type="ARBA" id="ARBA00022679"/>
    </source>
</evidence>
<dbReference type="PIRSF" id="PIRSF037938">
    <property type="entry name" value="SIR2_euk"/>
    <property type="match status" value="1"/>
</dbReference>
<keyword evidence="2 8" id="KW-0808">Transferase</keyword>
<dbReference type="PROSITE" id="PS50305">
    <property type="entry name" value="SIRTUIN"/>
    <property type="match status" value="1"/>
</dbReference>
<feature type="binding site" evidence="10">
    <location>
        <begin position="94"/>
        <end position="96"/>
    </location>
    <ligand>
        <name>NAD(+)</name>
        <dbReference type="ChEBI" id="CHEBI:57540"/>
    </ligand>
</feature>
<feature type="binding site" evidence="10">
    <location>
        <begin position="166"/>
        <end position="169"/>
    </location>
    <ligand>
        <name>NAD(+)</name>
        <dbReference type="ChEBI" id="CHEBI:57540"/>
    </ligand>
</feature>
<feature type="binding site" evidence="11 12">
    <location>
        <position position="197"/>
    </location>
    <ligand>
        <name>Zn(2+)</name>
        <dbReference type="ChEBI" id="CHEBI:29105"/>
    </ligand>
</feature>
<keyword evidence="5 8" id="KW-0520">NAD</keyword>
<evidence type="ECO:0000256" key="13">
    <source>
        <dbReference type="SAM" id="MobiDB-lite"/>
    </source>
</evidence>
<dbReference type="Gene3D" id="3.40.50.1220">
    <property type="entry name" value="TPP-binding domain"/>
    <property type="match status" value="1"/>
</dbReference>
<feature type="binding site" evidence="11 12">
    <location>
        <position position="218"/>
    </location>
    <ligand>
        <name>Zn(2+)</name>
        <dbReference type="ChEBI" id="CHEBI:29105"/>
    </ligand>
</feature>
<feature type="binding site" evidence="10">
    <location>
        <begin position="84"/>
        <end position="88"/>
    </location>
    <ligand>
        <name>NAD(+)</name>
        <dbReference type="ChEBI" id="CHEBI:57540"/>
    </ligand>
</feature>
<dbReference type="SUPFAM" id="SSF52467">
    <property type="entry name" value="DHS-like NAD/FAD-binding domain"/>
    <property type="match status" value="1"/>
</dbReference>
<dbReference type="InterPro" id="IPR003000">
    <property type="entry name" value="Sirtuin"/>
</dbReference>
<feature type="compositionally biased region" description="Basic and acidic residues" evidence="13">
    <location>
        <begin position="1"/>
        <end position="10"/>
    </location>
</feature>
<comment type="catalytic activity">
    <reaction evidence="8">
        <text>N(6)-acetyl-L-lysyl-[protein] + NAD(+) + H2O = 2''-O-acetyl-ADP-D-ribose + nicotinamide + L-lysyl-[protein]</text>
        <dbReference type="Rhea" id="RHEA:43636"/>
        <dbReference type="Rhea" id="RHEA-COMP:9752"/>
        <dbReference type="Rhea" id="RHEA-COMP:10731"/>
        <dbReference type="ChEBI" id="CHEBI:15377"/>
        <dbReference type="ChEBI" id="CHEBI:17154"/>
        <dbReference type="ChEBI" id="CHEBI:29969"/>
        <dbReference type="ChEBI" id="CHEBI:57540"/>
        <dbReference type="ChEBI" id="CHEBI:61930"/>
        <dbReference type="ChEBI" id="CHEBI:83767"/>
        <dbReference type="EC" id="2.3.1.286"/>
    </reaction>
</comment>
<keyword evidence="4 8" id="KW-0862">Zinc</keyword>
<dbReference type="InterPro" id="IPR026591">
    <property type="entry name" value="Sirtuin_cat_small_dom_sf"/>
</dbReference>
<proteinExistence type="inferred from homology"/>
<feature type="compositionally biased region" description="Low complexity" evidence="13">
    <location>
        <begin position="12"/>
        <end position="23"/>
    </location>
</feature>
<dbReference type="CDD" id="cd01408">
    <property type="entry name" value="SIRT1"/>
    <property type="match status" value="1"/>
</dbReference>
<evidence type="ECO:0000256" key="10">
    <source>
        <dbReference type="PIRSR" id="PIRSR037938-2"/>
    </source>
</evidence>
<evidence type="ECO:0000256" key="5">
    <source>
        <dbReference type="ARBA" id="ARBA00023027"/>
    </source>
</evidence>
<dbReference type="Proteomes" id="UP001153737">
    <property type="component" value="Chromosome 1"/>
</dbReference>
<evidence type="ECO:0000256" key="7">
    <source>
        <dbReference type="ARBA" id="ARBA00048905"/>
    </source>
</evidence>
<comment type="similarity">
    <text evidence="1 8">Belongs to the sirtuin family. Class I subfamily.</text>
</comment>
<evidence type="ECO:0000256" key="8">
    <source>
        <dbReference type="PIRNR" id="PIRNR037938"/>
    </source>
</evidence>
<evidence type="ECO:0000256" key="1">
    <source>
        <dbReference type="ARBA" id="ARBA00006924"/>
    </source>
</evidence>
<dbReference type="PANTHER" id="PTHR11085">
    <property type="entry name" value="NAD-DEPENDENT PROTEIN DEACYLASE SIRTUIN-5, MITOCHONDRIAL-RELATED"/>
    <property type="match status" value="1"/>
</dbReference>
<dbReference type="OrthoDB" id="420264at2759"/>
<dbReference type="InterPro" id="IPR029035">
    <property type="entry name" value="DHS-like_NAD/FAD-binding_dom"/>
</dbReference>
<organism evidence="15 16">
    <name type="scientific">Phaedon cochleariae</name>
    <name type="common">Mustard beetle</name>
    <dbReference type="NCBI Taxonomy" id="80249"/>
    <lineage>
        <taxon>Eukaryota</taxon>
        <taxon>Metazoa</taxon>
        <taxon>Ecdysozoa</taxon>
        <taxon>Arthropoda</taxon>
        <taxon>Hexapoda</taxon>
        <taxon>Insecta</taxon>
        <taxon>Pterygota</taxon>
        <taxon>Neoptera</taxon>
        <taxon>Endopterygota</taxon>
        <taxon>Coleoptera</taxon>
        <taxon>Polyphaga</taxon>
        <taxon>Cucujiformia</taxon>
        <taxon>Chrysomeloidea</taxon>
        <taxon>Chrysomelidae</taxon>
        <taxon>Chrysomelinae</taxon>
        <taxon>Chrysomelini</taxon>
        <taxon>Phaedon</taxon>
    </lineage>
</organism>
<name>A0A9P0DDP2_PHACE</name>
<evidence type="ECO:0000256" key="6">
    <source>
        <dbReference type="ARBA" id="ARBA00048378"/>
    </source>
</evidence>
<feature type="binding site" evidence="10">
    <location>
        <position position="320"/>
    </location>
    <ligand>
        <name>NAD(+)</name>
        <dbReference type="ChEBI" id="CHEBI:57540"/>
    </ligand>
</feature>
<keyword evidence="16" id="KW-1185">Reference proteome</keyword>
<feature type="binding site" evidence="11 12">
    <location>
        <position position="194"/>
    </location>
    <ligand>
        <name>Zn(2+)</name>
        <dbReference type="ChEBI" id="CHEBI:29105"/>
    </ligand>
</feature>
<dbReference type="InterPro" id="IPR050134">
    <property type="entry name" value="NAD-dep_sirtuin_deacylases"/>
</dbReference>
<feature type="region of interest" description="Disordered" evidence="13">
    <location>
        <begin position="348"/>
        <end position="381"/>
    </location>
</feature>
<feature type="active site" description="Proton acceptor" evidence="9 12">
    <location>
        <position position="186"/>
    </location>
</feature>
<evidence type="ECO:0000313" key="16">
    <source>
        <dbReference type="Proteomes" id="UP001153737"/>
    </source>
</evidence>
<feature type="region of interest" description="Disordered" evidence="13">
    <location>
        <begin position="1"/>
        <end position="28"/>
    </location>
</feature>
<reference evidence="15" key="2">
    <citation type="submission" date="2022-10" db="EMBL/GenBank/DDBJ databases">
        <authorList>
            <consortium name="ENA_rothamsted_submissions"/>
            <consortium name="culmorum"/>
            <person name="King R."/>
        </authorList>
    </citation>
    <scope>NUCLEOTIDE SEQUENCE</scope>
</reference>
<comment type="catalytic activity">
    <reaction evidence="7">
        <text>N(6)-tetradecanoyl-L-lysyl-[protein] + NAD(+) + H2O = 2''-O-tetradecanoyl-ADP-D-ribose + nicotinamide + L-lysyl-[protein]</text>
        <dbReference type="Rhea" id="RHEA:70567"/>
        <dbReference type="Rhea" id="RHEA-COMP:9752"/>
        <dbReference type="Rhea" id="RHEA-COMP:15437"/>
        <dbReference type="ChEBI" id="CHEBI:15377"/>
        <dbReference type="ChEBI" id="CHEBI:17154"/>
        <dbReference type="ChEBI" id="CHEBI:29969"/>
        <dbReference type="ChEBI" id="CHEBI:57540"/>
        <dbReference type="ChEBI" id="CHEBI:141129"/>
        <dbReference type="ChEBI" id="CHEBI:189674"/>
    </reaction>
    <physiologicalReaction direction="left-to-right" evidence="7">
        <dbReference type="Rhea" id="RHEA:70568"/>
    </physiologicalReaction>
</comment>
<dbReference type="InterPro" id="IPR026590">
    <property type="entry name" value="Ssirtuin_cat_dom"/>
</dbReference>
<dbReference type="InterPro" id="IPR017328">
    <property type="entry name" value="Sirtuin_class_I"/>
</dbReference>
<feature type="binding site" evidence="11 12">
    <location>
        <position position="221"/>
    </location>
    <ligand>
        <name>Zn(2+)</name>
        <dbReference type="ChEBI" id="CHEBI:29105"/>
    </ligand>
</feature>
<evidence type="ECO:0000256" key="12">
    <source>
        <dbReference type="PROSITE-ProRule" id="PRU00236"/>
    </source>
</evidence>
<protein>
    <recommendedName>
        <fullName evidence="8">NAD-dependent protein deacetylase</fullName>
        <ecNumber evidence="8">2.3.1.286</ecNumber>
    </recommendedName>
</protein>
<dbReference type="GO" id="GO:0008270">
    <property type="term" value="F:zinc ion binding"/>
    <property type="evidence" value="ECO:0007669"/>
    <property type="project" value="UniProtKB-UniRule"/>
</dbReference>
<evidence type="ECO:0000256" key="9">
    <source>
        <dbReference type="PIRSR" id="PIRSR037938-1"/>
    </source>
</evidence>
<accession>A0A9P0DDP2</accession>
<dbReference type="EC" id="2.3.1.286" evidence="8"/>
<evidence type="ECO:0000256" key="11">
    <source>
        <dbReference type="PIRSR" id="PIRSR037938-3"/>
    </source>
</evidence>
<gene>
    <name evidence="15" type="ORF">PHAECO_LOCUS651</name>
</gene>
<dbReference type="EMBL" id="OU896707">
    <property type="protein sequence ID" value="CAH1116853.1"/>
    <property type="molecule type" value="Genomic_DNA"/>
</dbReference>
<evidence type="ECO:0000256" key="3">
    <source>
        <dbReference type="ARBA" id="ARBA00022723"/>
    </source>
</evidence>
<dbReference type="Pfam" id="PF02146">
    <property type="entry name" value="SIR2"/>
    <property type="match status" value="1"/>
</dbReference>
<comment type="catalytic activity">
    <reaction evidence="6">
        <text>N(6)-hexadecanoyl-L-lysyl-[protein] + NAD(+) + H2O = 2''-O-hexadecanoyl-ADP-D-ribose + nicotinamide + L-lysyl-[protein]</text>
        <dbReference type="Rhea" id="RHEA:70563"/>
        <dbReference type="Rhea" id="RHEA-COMP:9752"/>
        <dbReference type="Rhea" id="RHEA-COMP:14175"/>
        <dbReference type="ChEBI" id="CHEBI:15377"/>
        <dbReference type="ChEBI" id="CHEBI:17154"/>
        <dbReference type="ChEBI" id="CHEBI:29969"/>
        <dbReference type="ChEBI" id="CHEBI:57540"/>
        <dbReference type="ChEBI" id="CHEBI:138936"/>
        <dbReference type="ChEBI" id="CHEBI:189673"/>
    </reaction>
    <physiologicalReaction direction="left-to-right" evidence="6">
        <dbReference type="Rhea" id="RHEA:70564"/>
    </physiologicalReaction>
</comment>
<dbReference type="Gene3D" id="3.30.1600.10">
    <property type="entry name" value="SIR2/SIRT2 'Small Domain"/>
    <property type="match status" value="1"/>
</dbReference>
<dbReference type="AlphaFoldDB" id="A0A9P0DDP2"/>
<dbReference type="GO" id="GO:0070403">
    <property type="term" value="F:NAD+ binding"/>
    <property type="evidence" value="ECO:0007669"/>
    <property type="project" value="UniProtKB-UniRule"/>
</dbReference>
<keyword evidence="3 8" id="KW-0479">Metal-binding</keyword>
<reference evidence="15" key="1">
    <citation type="submission" date="2022-01" db="EMBL/GenBank/DDBJ databases">
        <authorList>
            <person name="King R."/>
        </authorList>
    </citation>
    <scope>NUCLEOTIDE SEQUENCE</scope>
</reference>
<feature type="domain" description="Deacetylase sirtuin-type" evidence="14">
    <location>
        <begin position="56"/>
        <end position="334"/>
    </location>
</feature>
<dbReference type="PANTHER" id="PTHR11085:SF6">
    <property type="entry name" value="NAD-DEPENDENT PROTEIN DEACETYLASE SIRTUIN-2"/>
    <property type="match status" value="1"/>
</dbReference>
<dbReference type="GO" id="GO:0017136">
    <property type="term" value="F:histone deacetylase activity, NAD-dependent"/>
    <property type="evidence" value="ECO:0007669"/>
    <property type="project" value="InterPro"/>
</dbReference>
<feature type="binding site" evidence="10">
    <location>
        <begin position="283"/>
        <end position="285"/>
    </location>
    <ligand>
        <name>NAD(+)</name>
        <dbReference type="ChEBI" id="CHEBI:57540"/>
    </ligand>
</feature>
<evidence type="ECO:0000313" key="15">
    <source>
        <dbReference type="EMBL" id="CAH1116853.1"/>
    </source>
</evidence>
<sequence>MSSPESKEENSSESSVANSSQDSTAGMSMDRLRRYLAEKLGFYDAEESTGDSENLKVLDDLSLDGIVDYIKNKKCHNIITMAGAGISTSAGIPDFRSPGSGLYHNLQKYNLPHPQAIFELDFFKENPKPFFELAKELYPGTFKPTVCHYFIKLLADKEMLLRHYTQNIDTLERVAGIPGEKIVEAHGTFHTGHCLECGKEYSQDWMKVKIFANTTPICENCPGIVKPDIVFFGESLPTKFHKLLTTDFPKCELLIILGSSLAVQPFASLVDRAPNDVPRLLLNREKAGHRTGMMAMLGMSGGMDFDSKNNTRDVLWLGDCDDGCQLLADKLGFGEELKELCRREHEKIDKEIEKNKEKPKPQDKEDQKKEVGPAEKVKEKL</sequence>
<dbReference type="GO" id="GO:0005634">
    <property type="term" value="C:nucleus"/>
    <property type="evidence" value="ECO:0007669"/>
    <property type="project" value="TreeGrafter"/>
</dbReference>